<keyword evidence="6" id="KW-0999">Mitochondrion inner membrane</keyword>
<comment type="caution">
    <text evidence="18">The sequence shown here is derived from an EMBL/GenBank/DDBJ whole genome shotgun (WGS) entry which is preliminary data.</text>
</comment>
<dbReference type="KEGG" id="csl:COCSUDRAFT_49147"/>
<dbReference type="Pfam" id="PF07766">
    <property type="entry name" value="LETM1_RBD"/>
    <property type="match status" value="2"/>
</dbReference>
<evidence type="ECO:0000256" key="5">
    <source>
        <dbReference type="ARBA" id="ARBA00022692"/>
    </source>
</evidence>
<feature type="coiled-coil region" evidence="13">
    <location>
        <begin position="695"/>
        <end position="722"/>
    </location>
</feature>
<dbReference type="Gene3D" id="1.10.238.10">
    <property type="entry name" value="EF-hand"/>
    <property type="match status" value="1"/>
</dbReference>
<evidence type="ECO:0000256" key="6">
    <source>
        <dbReference type="ARBA" id="ARBA00022792"/>
    </source>
</evidence>
<evidence type="ECO:0000256" key="2">
    <source>
        <dbReference type="ARBA" id="ARBA00009584"/>
    </source>
</evidence>
<feature type="compositionally biased region" description="Basic and acidic residues" evidence="14">
    <location>
        <begin position="91"/>
        <end position="100"/>
    </location>
</feature>
<sequence>MALRRTATSGLRLLLRNQELNGATGWHVISRELQIQASRQIFPACCSLLQPQDSQSSWDKGNRRNGFSNTPFLPQSAQPAFAQPTEEEQEDNQRREKVLEESPPSATAIISAAAVTGDAKLCDDAIGSLQKARSKAEARSRSRSQFAETTIADRVRTLAQATYSFVRMSVMFTVSMPGRIGRFMALSRAERREVYKGWWLATKKEAKHYWSGMKLLYAEVKITLRLINKALHGHQLTRRERRQLTRTTADVFRMVPMLVILAIPFMELLLPVALKLFPNMLPSTFEDKLKKEEELKKRVGVKLEVARFLQDTVSEMAKNMKSSKTGETQASAAELYAFMKQVRAGQPVSQYEIVKFAQLFNDELTLDNLERIHLVNLCRFVGIQPFGTDAFLVARLRSHLEQIKRDDRMIKAEGLEALSEDELRQARIYFHKGPPFPSSSVACRARGMRAPFGEGAVMFMRKQLKEWLDLSLNRALPSSLLLLSRAFTVTQPLESPREDAPYESLKETISSLPNKVIAEVTLDRDGDADYDRKLDQLRREEELIVEENKEAAALLQAEIPIIQPGQNAQEELSAAAAAAVVREAQASAVMDVFEGESAEEKACKIAAAKEERMRKVISALAMLASSSGVSSERSAFMGLVKNEIERLNSEISARGALTMIFQRGNIKARLSPSLKSLYVEKPAEVKEVIGQKRLADKVTGILERIEKELDSVESKIGEAMHVLDTDNDGMVTQEELQTAMGFLKEQLGEDELRALLDRLNDWQQDGATPIDVGKLMKMAESAEPLAPGSSS</sequence>
<evidence type="ECO:0000256" key="4">
    <source>
        <dbReference type="ARBA" id="ARBA00022449"/>
    </source>
</evidence>
<keyword evidence="10 15" id="KW-0472">Membrane</keyword>
<gene>
    <name evidence="18" type="ORF">COCSUDRAFT_49147</name>
</gene>
<keyword evidence="19" id="KW-1185">Reference proteome</keyword>
<keyword evidence="7" id="KW-0106">Calcium</keyword>
<dbReference type="EMBL" id="AGSI01000022">
    <property type="protein sequence ID" value="EIE18623.1"/>
    <property type="molecule type" value="Genomic_DNA"/>
</dbReference>
<feature type="region of interest" description="Disordered" evidence="14">
    <location>
        <begin position="53"/>
        <end position="104"/>
    </location>
</feature>
<dbReference type="InterPro" id="IPR002048">
    <property type="entry name" value="EF_hand_dom"/>
</dbReference>
<evidence type="ECO:0000256" key="14">
    <source>
        <dbReference type="SAM" id="MobiDB-lite"/>
    </source>
</evidence>
<evidence type="ECO:0000256" key="9">
    <source>
        <dbReference type="ARBA" id="ARBA00023128"/>
    </source>
</evidence>
<dbReference type="PANTHER" id="PTHR14009:SF1">
    <property type="entry name" value="MITOCHONDRIAL PROTON_CALCIUM EXCHANGER PROTEIN"/>
    <property type="match status" value="1"/>
</dbReference>
<dbReference type="InterPro" id="IPR044202">
    <property type="entry name" value="LETM1/MDM38-like"/>
</dbReference>
<evidence type="ECO:0000256" key="3">
    <source>
        <dbReference type="ARBA" id="ARBA00020557"/>
    </source>
</evidence>
<comment type="similarity">
    <text evidence="2">Belongs to the LETM1 family.</text>
</comment>
<name>I0YJQ4_COCSC</name>
<feature type="domain" description="Letm1 RBD" evidence="17">
    <location>
        <begin position="297"/>
        <end position="514"/>
    </location>
</feature>
<evidence type="ECO:0000256" key="13">
    <source>
        <dbReference type="SAM" id="Coils"/>
    </source>
</evidence>
<dbReference type="GO" id="GO:0015297">
    <property type="term" value="F:antiporter activity"/>
    <property type="evidence" value="ECO:0007669"/>
    <property type="project" value="UniProtKB-KW"/>
</dbReference>
<evidence type="ECO:0000259" key="16">
    <source>
        <dbReference type="PROSITE" id="PS50222"/>
    </source>
</evidence>
<organism evidence="18 19">
    <name type="scientific">Coccomyxa subellipsoidea (strain C-169)</name>
    <name type="common">Green microalga</name>
    <dbReference type="NCBI Taxonomy" id="574566"/>
    <lineage>
        <taxon>Eukaryota</taxon>
        <taxon>Viridiplantae</taxon>
        <taxon>Chlorophyta</taxon>
        <taxon>core chlorophytes</taxon>
        <taxon>Trebouxiophyceae</taxon>
        <taxon>Trebouxiophyceae incertae sedis</taxon>
        <taxon>Coccomyxaceae</taxon>
        <taxon>Coccomyxa</taxon>
        <taxon>Coccomyxa subellipsoidea</taxon>
    </lineage>
</organism>
<dbReference type="PANTHER" id="PTHR14009">
    <property type="entry name" value="LEUCINE ZIPPER-EF-HAND CONTAINING TRANSMEMBRANE PROTEIN"/>
    <property type="match status" value="1"/>
</dbReference>
<evidence type="ECO:0000256" key="10">
    <source>
        <dbReference type="ARBA" id="ARBA00023136"/>
    </source>
</evidence>
<evidence type="ECO:0000259" key="17">
    <source>
        <dbReference type="PROSITE" id="PS51758"/>
    </source>
</evidence>
<comment type="subcellular location">
    <subcellularLocation>
        <location evidence="1">Mitochondrion inner membrane</location>
        <topology evidence="1">Single-pass membrane protein</topology>
    </subcellularLocation>
</comment>
<dbReference type="GO" id="GO:0030003">
    <property type="term" value="P:intracellular monoatomic cation homeostasis"/>
    <property type="evidence" value="ECO:0007669"/>
    <property type="project" value="TreeGrafter"/>
</dbReference>
<keyword evidence="8 15" id="KW-1133">Transmembrane helix</keyword>
<feature type="compositionally biased region" description="Polar residues" evidence="14">
    <location>
        <begin position="53"/>
        <end position="78"/>
    </location>
</feature>
<reference evidence="18 19" key="1">
    <citation type="journal article" date="2012" name="Genome Biol.">
        <title>The genome of the polar eukaryotic microalga coccomyxa subellipsoidea reveals traits of cold adaptation.</title>
        <authorList>
            <person name="Blanc G."/>
            <person name="Agarkova I."/>
            <person name="Grimwood J."/>
            <person name="Kuo A."/>
            <person name="Brueggeman A."/>
            <person name="Dunigan D."/>
            <person name="Gurnon J."/>
            <person name="Ladunga I."/>
            <person name="Lindquist E."/>
            <person name="Lucas S."/>
            <person name="Pangilinan J."/>
            <person name="Proschold T."/>
            <person name="Salamov A."/>
            <person name="Schmutz J."/>
            <person name="Weeks D."/>
            <person name="Yamada T."/>
            <person name="Claverie J.M."/>
            <person name="Grigoriev I."/>
            <person name="Van Etten J."/>
            <person name="Lomsadze A."/>
            <person name="Borodovsky M."/>
        </authorList>
    </citation>
    <scope>NUCLEOTIDE SEQUENCE [LARGE SCALE GENOMIC DNA]</scope>
    <source>
        <strain evidence="18 19">C-169</strain>
    </source>
</reference>
<feature type="coiled-coil region" evidence="13">
    <location>
        <begin position="530"/>
        <end position="557"/>
    </location>
</feature>
<keyword evidence="4" id="KW-0813">Transport</keyword>
<dbReference type="InterPro" id="IPR033122">
    <property type="entry name" value="LETM1-like_RBD"/>
</dbReference>
<keyword evidence="9 12" id="KW-0496">Mitochondrion</keyword>
<dbReference type="PROSITE" id="PS00018">
    <property type="entry name" value="EF_HAND_1"/>
    <property type="match status" value="1"/>
</dbReference>
<dbReference type="Proteomes" id="UP000007264">
    <property type="component" value="Unassembled WGS sequence"/>
</dbReference>
<dbReference type="InterPro" id="IPR018247">
    <property type="entry name" value="EF_Hand_1_Ca_BS"/>
</dbReference>
<evidence type="ECO:0000256" key="15">
    <source>
        <dbReference type="SAM" id="Phobius"/>
    </source>
</evidence>
<dbReference type="GO" id="GO:0005509">
    <property type="term" value="F:calcium ion binding"/>
    <property type="evidence" value="ECO:0007669"/>
    <property type="project" value="InterPro"/>
</dbReference>
<evidence type="ECO:0000256" key="12">
    <source>
        <dbReference type="PROSITE-ProRule" id="PRU01094"/>
    </source>
</evidence>
<dbReference type="GeneID" id="17036738"/>
<evidence type="ECO:0000313" key="18">
    <source>
        <dbReference type="EMBL" id="EIE18623.1"/>
    </source>
</evidence>
<protein>
    <recommendedName>
        <fullName evidence="3">Mitochondrial proton/calcium exchanger protein</fullName>
    </recommendedName>
    <alternativeName>
        <fullName evidence="11">Leucine zipper-EF-hand-containing transmembrane protein 1</fullName>
    </alternativeName>
</protein>
<dbReference type="PROSITE" id="PS51758">
    <property type="entry name" value="LETM1_RBD"/>
    <property type="match status" value="1"/>
</dbReference>
<dbReference type="PROSITE" id="PS50222">
    <property type="entry name" value="EF_HAND_2"/>
    <property type="match status" value="1"/>
</dbReference>
<keyword evidence="5 15" id="KW-0812">Transmembrane</keyword>
<keyword evidence="4" id="KW-0050">Antiport</keyword>
<accession>I0YJQ4</accession>
<evidence type="ECO:0000256" key="11">
    <source>
        <dbReference type="ARBA" id="ARBA00031360"/>
    </source>
</evidence>
<dbReference type="eggNOG" id="KOG1043">
    <property type="taxonomic scope" value="Eukaryota"/>
</dbReference>
<evidence type="ECO:0000256" key="8">
    <source>
        <dbReference type="ARBA" id="ARBA00022989"/>
    </source>
</evidence>
<dbReference type="GO" id="GO:0005743">
    <property type="term" value="C:mitochondrial inner membrane"/>
    <property type="evidence" value="ECO:0007669"/>
    <property type="project" value="UniProtKB-SubCell"/>
</dbReference>
<evidence type="ECO:0000313" key="19">
    <source>
        <dbReference type="Proteomes" id="UP000007264"/>
    </source>
</evidence>
<dbReference type="GO" id="GO:0043022">
    <property type="term" value="F:ribosome binding"/>
    <property type="evidence" value="ECO:0007669"/>
    <property type="project" value="InterPro"/>
</dbReference>
<dbReference type="RefSeq" id="XP_005643167.1">
    <property type="nucleotide sequence ID" value="XM_005643110.1"/>
</dbReference>
<dbReference type="AlphaFoldDB" id="I0YJQ4"/>
<evidence type="ECO:0000256" key="1">
    <source>
        <dbReference type="ARBA" id="ARBA00004434"/>
    </source>
</evidence>
<feature type="domain" description="EF-hand" evidence="16">
    <location>
        <begin position="711"/>
        <end position="746"/>
    </location>
</feature>
<proteinExistence type="inferred from homology"/>
<evidence type="ECO:0000256" key="7">
    <source>
        <dbReference type="ARBA" id="ARBA00022837"/>
    </source>
</evidence>
<dbReference type="SUPFAM" id="SSF47473">
    <property type="entry name" value="EF-hand"/>
    <property type="match status" value="1"/>
</dbReference>
<dbReference type="OrthoDB" id="275278at2759"/>
<dbReference type="InterPro" id="IPR011992">
    <property type="entry name" value="EF-hand-dom_pair"/>
</dbReference>
<keyword evidence="13" id="KW-0175">Coiled coil</keyword>
<feature type="transmembrane region" description="Helical" evidence="15">
    <location>
        <begin position="251"/>
        <end position="274"/>
    </location>
</feature>